<accession>A0A7J7FSE8</accession>
<evidence type="ECO:0000313" key="1">
    <source>
        <dbReference type="EMBL" id="KAF5931232.1"/>
    </source>
</evidence>
<keyword evidence="2" id="KW-1185">Reference proteome</keyword>
<name>A0A7J7FSE8_CAMSI</name>
<dbReference type="AlphaFoldDB" id="A0A7J7FSE8"/>
<dbReference type="Gene3D" id="3.40.50.720">
    <property type="entry name" value="NAD(P)-binding Rossmann-like Domain"/>
    <property type="match status" value="1"/>
</dbReference>
<gene>
    <name evidence="1" type="ORF">HYC85_032105</name>
</gene>
<dbReference type="PANTHER" id="PTHR47623">
    <property type="entry name" value="OS09G0287300 PROTEIN"/>
    <property type="match status" value="1"/>
</dbReference>
<dbReference type="PANTHER" id="PTHR47623:SF1">
    <property type="entry name" value="OS09G0287300 PROTEIN"/>
    <property type="match status" value="1"/>
</dbReference>
<organism evidence="1 2">
    <name type="scientific">Camellia sinensis</name>
    <name type="common">Tea plant</name>
    <name type="synonym">Thea sinensis</name>
    <dbReference type="NCBI Taxonomy" id="4442"/>
    <lineage>
        <taxon>Eukaryota</taxon>
        <taxon>Viridiplantae</taxon>
        <taxon>Streptophyta</taxon>
        <taxon>Embryophyta</taxon>
        <taxon>Tracheophyta</taxon>
        <taxon>Spermatophyta</taxon>
        <taxon>Magnoliopsida</taxon>
        <taxon>eudicotyledons</taxon>
        <taxon>Gunneridae</taxon>
        <taxon>Pentapetalae</taxon>
        <taxon>asterids</taxon>
        <taxon>Ericales</taxon>
        <taxon>Theaceae</taxon>
        <taxon>Camellia</taxon>
    </lineage>
</organism>
<sequence>MEKINSCEKRNPFSLEFECHVLFIENTVKFIGNYQETIGIKTGWGASTSSGGPLAMLLFASVTFVSAFSLCHCYRSPGPGPKRNPSSLEAVRTILVSHKLQQLGWIPELILSRCMGHNRGWEEAASMFLGTSIELKTCNAALLEATGKCAVIAFLLVGSKQLFYYSLQAAAKIMMKKKKGRIINIASIVGLVGNVGHANYNAAKAGGHQSSWLQKRHNAIATAASSTFGVPSLGWDIAGITTRYSTLPCANAFENAYIALICGRSVWTTNIHDCIHAKL</sequence>
<proteinExistence type="predicted"/>
<protein>
    <submittedName>
        <fullName evidence="1">Uncharacterized protein</fullName>
    </submittedName>
</protein>
<dbReference type="Proteomes" id="UP000593564">
    <property type="component" value="Unassembled WGS sequence"/>
</dbReference>
<evidence type="ECO:0000313" key="2">
    <source>
        <dbReference type="Proteomes" id="UP000593564"/>
    </source>
</evidence>
<reference evidence="1 2" key="2">
    <citation type="submission" date="2020-07" db="EMBL/GenBank/DDBJ databases">
        <title>Genome assembly of wild tea tree DASZ reveals pedigree and selection history of tea varieties.</title>
        <authorList>
            <person name="Zhang W."/>
        </authorList>
    </citation>
    <scope>NUCLEOTIDE SEQUENCE [LARGE SCALE GENOMIC DNA]</scope>
    <source>
        <strain evidence="2">cv. G240</strain>
        <tissue evidence="1">Leaf</tissue>
    </source>
</reference>
<comment type="caution">
    <text evidence="1">The sequence shown here is derived from an EMBL/GenBank/DDBJ whole genome shotgun (WGS) entry which is preliminary data.</text>
</comment>
<dbReference type="InterPro" id="IPR036291">
    <property type="entry name" value="NAD(P)-bd_dom_sf"/>
</dbReference>
<dbReference type="Pfam" id="PF00106">
    <property type="entry name" value="adh_short"/>
    <property type="match status" value="1"/>
</dbReference>
<dbReference type="SUPFAM" id="SSF51735">
    <property type="entry name" value="NAD(P)-binding Rossmann-fold domains"/>
    <property type="match status" value="1"/>
</dbReference>
<dbReference type="InterPro" id="IPR002347">
    <property type="entry name" value="SDR_fam"/>
</dbReference>
<reference evidence="2" key="1">
    <citation type="journal article" date="2020" name="Nat. Commun.">
        <title>Genome assembly of wild tea tree DASZ reveals pedigree and selection history of tea varieties.</title>
        <authorList>
            <person name="Zhang W."/>
            <person name="Zhang Y."/>
            <person name="Qiu H."/>
            <person name="Guo Y."/>
            <person name="Wan H."/>
            <person name="Zhang X."/>
            <person name="Scossa F."/>
            <person name="Alseekh S."/>
            <person name="Zhang Q."/>
            <person name="Wang P."/>
            <person name="Xu L."/>
            <person name="Schmidt M.H."/>
            <person name="Jia X."/>
            <person name="Li D."/>
            <person name="Zhu A."/>
            <person name="Guo F."/>
            <person name="Chen W."/>
            <person name="Ni D."/>
            <person name="Usadel B."/>
            <person name="Fernie A.R."/>
            <person name="Wen W."/>
        </authorList>
    </citation>
    <scope>NUCLEOTIDE SEQUENCE [LARGE SCALE GENOMIC DNA]</scope>
    <source>
        <strain evidence="2">cv. G240</strain>
    </source>
</reference>
<dbReference type="EMBL" id="JACBKZ010000015">
    <property type="protein sequence ID" value="KAF5931232.1"/>
    <property type="molecule type" value="Genomic_DNA"/>
</dbReference>